<dbReference type="SUPFAM" id="SSF56219">
    <property type="entry name" value="DNase I-like"/>
    <property type="match status" value="1"/>
</dbReference>
<sequence length="259" mass="29784">MRIVSYNVNGIRAALKKGFLDWLKATDPDIVGLQEIKSLENQIDTTLFKDLGYEVYWYPAVKKGYSGVAILTKQIPERVTYGMGVDAYDDEGRIIRADYSDFSFISAYFPSGTTGDIRQEFKYQFLDDIYGYSQDLSRELPNLIVSGDYNICHKPIDIHNPVANKNTSGFLPDERAWMDKFTSSGFEDSFRLVNQSTDQYTWWSYRANARANNKGWRIDYHMTSPEMSRRVKHAEILSEAHHSDHCPILLELASNEIKS</sequence>
<evidence type="ECO:0000256" key="2">
    <source>
        <dbReference type="ARBA" id="ARBA00007092"/>
    </source>
</evidence>
<evidence type="ECO:0000256" key="4">
    <source>
        <dbReference type="ARBA" id="ARBA00022801"/>
    </source>
</evidence>
<keyword evidence="4" id="KW-0378">Hydrolase</keyword>
<dbReference type="PROSITE" id="PS51435">
    <property type="entry name" value="AP_NUCLEASE_F1_4"/>
    <property type="match status" value="1"/>
</dbReference>
<dbReference type="Gene3D" id="3.60.10.10">
    <property type="entry name" value="Endonuclease/exonuclease/phosphatase"/>
    <property type="match status" value="1"/>
</dbReference>
<evidence type="ECO:0000256" key="3">
    <source>
        <dbReference type="ARBA" id="ARBA00022723"/>
    </source>
</evidence>
<dbReference type="InterPro" id="IPR005135">
    <property type="entry name" value="Endo/exonuclease/phosphatase"/>
</dbReference>
<dbReference type="PANTHER" id="PTHR22748:SF6">
    <property type="entry name" value="DNA-(APURINIC OR APYRIMIDINIC SITE) ENDONUCLEASE"/>
    <property type="match status" value="1"/>
</dbReference>
<evidence type="ECO:0000256" key="5">
    <source>
        <dbReference type="ARBA" id="ARBA00022842"/>
    </source>
</evidence>
<dbReference type="InterPro" id="IPR004808">
    <property type="entry name" value="AP_endonuc_1"/>
</dbReference>
<keyword evidence="5" id="KW-0460">Magnesium</keyword>
<keyword evidence="8" id="KW-1185">Reference proteome</keyword>
<comment type="caution">
    <text evidence="7">The sequence shown here is derived from an EMBL/GenBank/DDBJ whole genome shotgun (WGS) entry which is preliminary data.</text>
</comment>
<organism evidence="7 8">
    <name type="scientific">Cyclobacterium jeungdonense</name>
    <dbReference type="NCBI Taxonomy" id="708087"/>
    <lineage>
        <taxon>Bacteria</taxon>
        <taxon>Pseudomonadati</taxon>
        <taxon>Bacteroidota</taxon>
        <taxon>Cytophagia</taxon>
        <taxon>Cytophagales</taxon>
        <taxon>Cyclobacteriaceae</taxon>
        <taxon>Cyclobacterium</taxon>
    </lineage>
</organism>
<dbReference type="NCBIfam" id="TIGR00633">
    <property type="entry name" value="xth"/>
    <property type="match status" value="1"/>
</dbReference>
<accession>A0ABT8C7B5</accession>
<evidence type="ECO:0000313" key="7">
    <source>
        <dbReference type="EMBL" id="MDN3687615.1"/>
    </source>
</evidence>
<dbReference type="PROSITE" id="PS00726">
    <property type="entry name" value="AP_NUCLEASE_F1_1"/>
    <property type="match status" value="1"/>
</dbReference>
<comment type="similarity">
    <text evidence="2">Belongs to the DNA repair enzymes AP/ExoA family.</text>
</comment>
<dbReference type="Proteomes" id="UP001236663">
    <property type="component" value="Unassembled WGS sequence"/>
</dbReference>
<dbReference type="InterPro" id="IPR020847">
    <property type="entry name" value="AP_endonuclease_F1_BS"/>
</dbReference>
<reference evidence="8" key="1">
    <citation type="journal article" date="2019" name="Int. J. Syst. Evol. Microbiol.">
        <title>The Global Catalogue of Microorganisms (GCM) 10K type strain sequencing project: providing services to taxonomists for standard genome sequencing and annotation.</title>
        <authorList>
            <consortium name="The Broad Institute Genomics Platform"/>
            <consortium name="The Broad Institute Genome Sequencing Center for Infectious Disease"/>
            <person name="Wu L."/>
            <person name="Ma J."/>
        </authorList>
    </citation>
    <scope>NUCLEOTIDE SEQUENCE [LARGE SCALE GENOMIC DNA]</scope>
    <source>
        <strain evidence="8">CECT 7706</strain>
    </source>
</reference>
<feature type="domain" description="Endonuclease/exonuclease/phosphatase" evidence="6">
    <location>
        <begin position="4"/>
        <end position="238"/>
    </location>
</feature>
<evidence type="ECO:0000259" key="6">
    <source>
        <dbReference type="Pfam" id="PF03372"/>
    </source>
</evidence>
<proteinExistence type="inferred from homology"/>
<name>A0ABT8C7B5_9BACT</name>
<dbReference type="EMBL" id="JAUFQS010000006">
    <property type="protein sequence ID" value="MDN3687615.1"/>
    <property type="molecule type" value="Genomic_DNA"/>
</dbReference>
<evidence type="ECO:0000256" key="1">
    <source>
        <dbReference type="ARBA" id="ARBA00001946"/>
    </source>
</evidence>
<dbReference type="PANTHER" id="PTHR22748">
    <property type="entry name" value="AP ENDONUCLEASE"/>
    <property type="match status" value="1"/>
</dbReference>
<dbReference type="RefSeq" id="WP_163385114.1">
    <property type="nucleotide sequence ID" value="NZ_JAUFQS010000006.1"/>
</dbReference>
<keyword evidence="3" id="KW-0479">Metal-binding</keyword>
<dbReference type="Pfam" id="PF03372">
    <property type="entry name" value="Exo_endo_phos"/>
    <property type="match status" value="1"/>
</dbReference>
<protein>
    <submittedName>
        <fullName evidence="7">Exodeoxyribonuclease III</fullName>
    </submittedName>
</protein>
<dbReference type="CDD" id="cd10281">
    <property type="entry name" value="Nape_like_AP-endo"/>
    <property type="match status" value="1"/>
</dbReference>
<evidence type="ECO:0000313" key="8">
    <source>
        <dbReference type="Proteomes" id="UP001236663"/>
    </source>
</evidence>
<dbReference type="InterPro" id="IPR036691">
    <property type="entry name" value="Endo/exonu/phosph_ase_sf"/>
</dbReference>
<comment type="cofactor">
    <cofactor evidence="1">
        <name>Mg(2+)</name>
        <dbReference type="ChEBI" id="CHEBI:18420"/>
    </cofactor>
</comment>
<dbReference type="NCBIfam" id="TIGR00195">
    <property type="entry name" value="exoDNase_III"/>
    <property type="match status" value="1"/>
</dbReference>
<gene>
    <name evidence="7" type="ORF">QWZ15_07240</name>
</gene>